<dbReference type="RefSeq" id="WP_112883320.1">
    <property type="nucleotide sequence ID" value="NZ_QLUW01000003.1"/>
</dbReference>
<dbReference type="Gene3D" id="2.60.120.620">
    <property type="entry name" value="q2cbj1_9rhob like domain"/>
    <property type="match status" value="1"/>
</dbReference>
<dbReference type="SUPFAM" id="SSF51197">
    <property type="entry name" value="Clavaminate synthase-like"/>
    <property type="match status" value="1"/>
</dbReference>
<evidence type="ECO:0000313" key="1">
    <source>
        <dbReference type="EMBL" id="RAP75056.1"/>
    </source>
</evidence>
<keyword evidence="2" id="KW-1185">Reference proteome</keyword>
<evidence type="ECO:0008006" key="3">
    <source>
        <dbReference type="Google" id="ProtNLM"/>
    </source>
</evidence>
<dbReference type="AlphaFoldDB" id="A0A328U579"/>
<organism evidence="1 2">
    <name type="scientific">Paenibacillus montanisoli</name>
    <dbReference type="NCBI Taxonomy" id="2081970"/>
    <lineage>
        <taxon>Bacteria</taxon>
        <taxon>Bacillati</taxon>
        <taxon>Bacillota</taxon>
        <taxon>Bacilli</taxon>
        <taxon>Bacillales</taxon>
        <taxon>Paenibacillaceae</taxon>
        <taxon>Paenibacillus</taxon>
    </lineage>
</organism>
<dbReference type="EMBL" id="QLUW01000003">
    <property type="protein sequence ID" value="RAP75056.1"/>
    <property type="molecule type" value="Genomic_DNA"/>
</dbReference>
<comment type="caution">
    <text evidence="1">The sequence shown here is derived from an EMBL/GenBank/DDBJ whole genome shotgun (WGS) entry which is preliminary data.</text>
</comment>
<dbReference type="Proteomes" id="UP000249260">
    <property type="component" value="Unassembled WGS sequence"/>
</dbReference>
<sequence>MKLTFEQKQSMLTKGYIHIPGVIPQVMIDHAVKHINHSVGQGMPVEQMTKFRAQSFCPELQDKPPITGLFNDTPVKGFVEELLGEGMTKPIRAGQVALRFPTLQDPPAVNKPHLDGMYSPTNGVKEGTIGNFTMLVGVLLSPVRTKFTGNFTVWPGTHKIFEQYFREHGPDSLLNGMPPVEMPEPVQTIGEPGDVFLVHYQLAHTVALNASPNPRYAIFFRVNHVEHELDWRAPMRDIWLHWPGVREIMQ</sequence>
<dbReference type="OrthoDB" id="3678021at2"/>
<protein>
    <recommendedName>
        <fullName evidence="3">Phytanoyl-CoA dioxygenase</fullName>
    </recommendedName>
</protein>
<evidence type="ECO:0000313" key="2">
    <source>
        <dbReference type="Proteomes" id="UP000249260"/>
    </source>
</evidence>
<gene>
    <name evidence="1" type="ORF">DL346_16830</name>
</gene>
<reference evidence="1 2" key="1">
    <citation type="submission" date="2018-06" db="EMBL/GenBank/DDBJ databases">
        <title>Paenibacillus montanisoli sp. nov., isolated from mountain area soil.</title>
        <authorList>
            <person name="Wu M."/>
        </authorList>
    </citation>
    <scope>NUCLEOTIDE SEQUENCE [LARGE SCALE GENOMIC DNA]</scope>
    <source>
        <strain evidence="1 2">RA17</strain>
    </source>
</reference>
<accession>A0A328U579</accession>
<proteinExistence type="predicted"/>
<name>A0A328U579_9BACL</name>